<sequence>MLYVNTVSMSQDNGQAVIAGDKAKPLANYPHARVVGGFIFVSGISSRNFDNTYEGVKELPDGSFQLDIKEQTKAVIQNIKSILELSGATLNNLVDLTVFLKDMNDYNDFNEVYNQFFDAKTGPSRTTVAVKDLPSPKLLIEIKAVAVMPAYSTQLY</sequence>
<dbReference type="PANTHER" id="PTHR11803">
    <property type="entry name" value="2-IMINOBUTANOATE/2-IMINOPROPANOATE DEAMINASE RIDA"/>
    <property type="match status" value="1"/>
</dbReference>
<protein>
    <submittedName>
        <fullName evidence="1">Uncharacterized protein</fullName>
    </submittedName>
</protein>
<accession>A0A916EEP6</accession>
<dbReference type="Proteomes" id="UP000684084">
    <property type="component" value="Unassembled WGS sequence"/>
</dbReference>
<comment type="caution">
    <text evidence="1">The sequence shown here is derived from an EMBL/GenBank/DDBJ whole genome shotgun (WGS) entry which is preliminary data.</text>
</comment>
<dbReference type="Pfam" id="PF01042">
    <property type="entry name" value="Ribonuc_L-PSP"/>
    <property type="match status" value="1"/>
</dbReference>
<dbReference type="CDD" id="cd00448">
    <property type="entry name" value="YjgF_YER057c_UK114_family"/>
    <property type="match status" value="1"/>
</dbReference>
<dbReference type="GO" id="GO:0005739">
    <property type="term" value="C:mitochondrion"/>
    <property type="evidence" value="ECO:0007669"/>
    <property type="project" value="TreeGrafter"/>
</dbReference>
<proteinExistence type="predicted"/>
<gene>
    <name evidence="1" type="ORF">CHRIB12_LOCUS19229</name>
</gene>
<dbReference type="GO" id="GO:0005829">
    <property type="term" value="C:cytosol"/>
    <property type="evidence" value="ECO:0007669"/>
    <property type="project" value="TreeGrafter"/>
</dbReference>
<name>A0A916EEP6_9GLOM</name>
<dbReference type="AlphaFoldDB" id="A0A916EEP6"/>
<dbReference type="VEuPathDB" id="FungiDB:RhiirFUN_002319"/>
<organism evidence="1 2">
    <name type="scientific">Rhizophagus irregularis</name>
    <dbReference type="NCBI Taxonomy" id="588596"/>
    <lineage>
        <taxon>Eukaryota</taxon>
        <taxon>Fungi</taxon>
        <taxon>Fungi incertae sedis</taxon>
        <taxon>Mucoromycota</taxon>
        <taxon>Glomeromycotina</taxon>
        <taxon>Glomeromycetes</taxon>
        <taxon>Glomerales</taxon>
        <taxon>Glomeraceae</taxon>
        <taxon>Rhizophagus</taxon>
    </lineage>
</organism>
<dbReference type="PANTHER" id="PTHR11803:SF48">
    <property type="entry name" value="2-AMINOMUCONATE DEAMINASE"/>
    <property type="match status" value="1"/>
</dbReference>
<evidence type="ECO:0000313" key="1">
    <source>
        <dbReference type="EMBL" id="CAB5385287.1"/>
    </source>
</evidence>
<dbReference type="OrthoDB" id="309640at2759"/>
<dbReference type="InterPro" id="IPR006175">
    <property type="entry name" value="YjgF/YER057c/UK114"/>
</dbReference>
<reference evidence="1" key="1">
    <citation type="submission" date="2020-05" db="EMBL/GenBank/DDBJ databases">
        <authorList>
            <person name="Rincon C."/>
            <person name="Sanders R I."/>
            <person name="Robbins C."/>
            <person name="Chaturvedi A."/>
        </authorList>
    </citation>
    <scope>NUCLEOTIDE SEQUENCE</scope>
    <source>
        <strain evidence="1">CHB12</strain>
    </source>
</reference>
<dbReference type="GO" id="GO:0019239">
    <property type="term" value="F:deaminase activity"/>
    <property type="evidence" value="ECO:0007669"/>
    <property type="project" value="TreeGrafter"/>
</dbReference>
<dbReference type="EMBL" id="CAGKOT010000053">
    <property type="protein sequence ID" value="CAB5385287.1"/>
    <property type="molecule type" value="Genomic_DNA"/>
</dbReference>
<dbReference type="FunFam" id="3.30.1330.40:FF:000024">
    <property type="entry name" value="Enamine deaminase RidA"/>
    <property type="match status" value="1"/>
</dbReference>
<evidence type="ECO:0000313" key="2">
    <source>
        <dbReference type="Proteomes" id="UP000684084"/>
    </source>
</evidence>